<dbReference type="Proteomes" id="UP000429523">
    <property type="component" value="Unassembled WGS sequence"/>
</dbReference>
<evidence type="ECO:0000313" key="3">
    <source>
        <dbReference type="EMBL" id="KAE9139448.1"/>
    </source>
</evidence>
<gene>
    <name evidence="4" type="ORF">PF006_g249</name>
    <name evidence="3" type="ORF">PF007_g1013</name>
    <name evidence="2" type="ORF">PF009_g385</name>
</gene>
<evidence type="ECO:0000313" key="5">
    <source>
        <dbReference type="Proteomes" id="UP000429523"/>
    </source>
</evidence>
<protein>
    <submittedName>
        <fullName evidence="4">Uncharacterized protein</fullName>
    </submittedName>
</protein>
<dbReference type="EMBL" id="QXFZ01000023">
    <property type="protein sequence ID" value="KAE9139448.1"/>
    <property type="molecule type" value="Genomic_DNA"/>
</dbReference>
<keyword evidence="1" id="KW-1133">Transmembrane helix</keyword>
<evidence type="ECO:0000313" key="7">
    <source>
        <dbReference type="Proteomes" id="UP000441208"/>
    </source>
</evidence>
<accession>A0A6A3UV80</accession>
<evidence type="ECO:0000313" key="2">
    <source>
        <dbReference type="EMBL" id="KAE8950111.1"/>
    </source>
</evidence>
<organism evidence="4 6">
    <name type="scientific">Phytophthora fragariae</name>
    <dbReference type="NCBI Taxonomy" id="53985"/>
    <lineage>
        <taxon>Eukaryota</taxon>
        <taxon>Sar</taxon>
        <taxon>Stramenopiles</taxon>
        <taxon>Oomycota</taxon>
        <taxon>Peronosporomycetes</taxon>
        <taxon>Peronosporales</taxon>
        <taxon>Peronosporaceae</taxon>
        <taxon>Phytophthora</taxon>
    </lineage>
</organism>
<sequence>MQVQAEGIMALRATDLVADDVAVETSMSTLLAAWSSSLWSRLFAPRLFASRLFAGASSLMAVAMASSLLRDSCRAYS</sequence>
<keyword evidence="1" id="KW-0812">Transmembrane</keyword>
<proteinExistence type="predicted"/>
<keyword evidence="1" id="KW-0472">Membrane</keyword>
<dbReference type="Proteomes" id="UP000440732">
    <property type="component" value="Unassembled WGS sequence"/>
</dbReference>
<dbReference type="AlphaFoldDB" id="A0A6A3UV80"/>
<comment type="caution">
    <text evidence="4">The sequence shown here is derived from an EMBL/GenBank/DDBJ whole genome shotgun (WGS) entry which is preliminary data.</text>
</comment>
<name>A0A6A3UV80_9STRA</name>
<evidence type="ECO:0000313" key="6">
    <source>
        <dbReference type="Proteomes" id="UP000440732"/>
    </source>
</evidence>
<evidence type="ECO:0000313" key="4">
    <source>
        <dbReference type="EMBL" id="KAE9155832.1"/>
    </source>
</evidence>
<evidence type="ECO:0000256" key="1">
    <source>
        <dbReference type="SAM" id="Phobius"/>
    </source>
</evidence>
<dbReference type="EMBL" id="QXGA01000005">
    <property type="protein sequence ID" value="KAE9155832.1"/>
    <property type="molecule type" value="Genomic_DNA"/>
</dbReference>
<reference evidence="5 6" key="1">
    <citation type="submission" date="2018-08" db="EMBL/GenBank/DDBJ databases">
        <title>Genomic investigation of the strawberry pathogen Phytophthora fragariae indicates pathogenicity is determined by transcriptional variation in three key races.</title>
        <authorList>
            <person name="Adams T.M."/>
            <person name="Armitage A.D."/>
            <person name="Sobczyk M.K."/>
            <person name="Bates H.J."/>
            <person name="Dunwell J.M."/>
            <person name="Nellist C.F."/>
            <person name="Harrison R.J."/>
        </authorList>
    </citation>
    <scope>NUCLEOTIDE SEQUENCE [LARGE SCALE GENOMIC DNA]</scope>
    <source>
        <strain evidence="4 6">NOV-5</strain>
        <strain evidence="3 7">NOV-71</strain>
        <strain evidence="2 5">NOV-9</strain>
    </source>
</reference>
<dbReference type="Proteomes" id="UP000441208">
    <property type="component" value="Unassembled WGS sequence"/>
</dbReference>
<feature type="transmembrane region" description="Helical" evidence="1">
    <location>
        <begin position="48"/>
        <end position="69"/>
    </location>
</feature>
<dbReference type="EMBL" id="QXGF01000007">
    <property type="protein sequence ID" value="KAE8950111.1"/>
    <property type="molecule type" value="Genomic_DNA"/>
</dbReference>